<protein>
    <submittedName>
        <fullName evidence="2">Uncharacterized protein</fullName>
    </submittedName>
</protein>
<evidence type="ECO:0000313" key="3">
    <source>
        <dbReference type="Proteomes" id="UP000076796"/>
    </source>
</evidence>
<keyword evidence="1" id="KW-0812">Transmembrane</keyword>
<sequence length="255" mass="30034">MTAKKGIKYTVLLIFYRFVIYVMLESGFKKVAEVIFMSEVLNNAMKVFQKNSKSSLKELDIEFDSLEKKARCCYFIGKVLLETRDNNSEIAPLFEEIFVDLFQSISSCLNGQYRLAYQSLRSSLELTVAAVYFYDHLIEFAQWKNDKWDFQFSLIKEILSESYAHALGVHSPPSESKIRNQYRYLSQFVHGKYGFMTTLNEGAILQFNKDRSLEFIRSFEDVFTCIMNLVSYRFSDLFPDISKMYPFFRNAYREE</sequence>
<evidence type="ECO:0000313" key="2">
    <source>
        <dbReference type="EMBL" id="KZS46452.1"/>
    </source>
</evidence>
<feature type="transmembrane region" description="Helical" evidence="1">
    <location>
        <begin position="6"/>
        <end position="24"/>
    </location>
</feature>
<proteinExistence type="predicted"/>
<keyword evidence="3" id="KW-1185">Reference proteome</keyword>
<name>A0A163J9J4_9BACL</name>
<comment type="caution">
    <text evidence="2">The sequence shown here is derived from an EMBL/GenBank/DDBJ whole genome shotgun (WGS) entry which is preliminary data.</text>
</comment>
<gene>
    <name evidence="2" type="ORF">AWU65_11265</name>
</gene>
<keyword evidence="1" id="KW-1133">Transmembrane helix</keyword>
<dbReference type="OrthoDB" id="5186494at2"/>
<dbReference type="EMBL" id="LWMH01000001">
    <property type="protein sequence ID" value="KZS46452.1"/>
    <property type="molecule type" value="Genomic_DNA"/>
</dbReference>
<accession>A0A163J9J4</accession>
<reference evidence="2" key="1">
    <citation type="journal article" date="2016" name="Genome Announc.">
        <title>Draft genomes of two strains of Paenibacillus glucanolyticus with capability to degrade lignocellulose.</title>
        <authorList>
            <person name="Mathews S.L."/>
            <person name="Pawlak J."/>
            <person name="Grunden A.M."/>
        </authorList>
    </citation>
    <scope>NUCLEOTIDE SEQUENCE [LARGE SCALE GENOMIC DNA]</scope>
    <source>
        <strain evidence="2">SLM1</strain>
    </source>
</reference>
<evidence type="ECO:0000256" key="1">
    <source>
        <dbReference type="SAM" id="Phobius"/>
    </source>
</evidence>
<dbReference type="Proteomes" id="UP000076796">
    <property type="component" value="Unassembled WGS sequence"/>
</dbReference>
<organism evidence="2 3">
    <name type="scientific">Paenibacillus glucanolyticus</name>
    <dbReference type="NCBI Taxonomy" id="59843"/>
    <lineage>
        <taxon>Bacteria</taxon>
        <taxon>Bacillati</taxon>
        <taxon>Bacillota</taxon>
        <taxon>Bacilli</taxon>
        <taxon>Bacillales</taxon>
        <taxon>Paenibacillaceae</taxon>
        <taxon>Paenibacillus</taxon>
    </lineage>
</organism>
<keyword evidence="1" id="KW-0472">Membrane</keyword>
<dbReference type="GeneID" id="97558233"/>
<dbReference type="RefSeq" id="WP_063478320.1">
    <property type="nucleotide sequence ID" value="NZ_CP147845.1"/>
</dbReference>
<dbReference type="AlphaFoldDB" id="A0A163J9J4"/>